<feature type="transmembrane region" description="Helical" evidence="4">
    <location>
        <begin position="147"/>
        <end position="167"/>
    </location>
</feature>
<feature type="transmembrane region" description="Helical" evidence="4">
    <location>
        <begin position="221"/>
        <end position="244"/>
    </location>
</feature>
<dbReference type="EMBL" id="MFCX01000004">
    <property type="protein sequence ID" value="OGE26743.1"/>
    <property type="molecule type" value="Genomic_DNA"/>
</dbReference>
<dbReference type="PANTHER" id="PTHR44227:SF3">
    <property type="entry name" value="PROTEIN O-MANNOSYL-TRANSFERASE TMTC4"/>
    <property type="match status" value="1"/>
</dbReference>
<feature type="transmembrane region" description="Helical" evidence="4">
    <location>
        <begin position="114"/>
        <end position="135"/>
    </location>
</feature>
<feature type="transmembrane region" description="Helical" evidence="4">
    <location>
        <begin position="198"/>
        <end position="214"/>
    </location>
</feature>
<keyword evidence="2 3" id="KW-0802">TPR repeat</keyword>
<feature type="transmembrane region" description="Helical" evidence="4">
    <location>
        <begin position="389"/>
        <end position="409"/>
    </location>
</feature>
<feature type="repeat" description="TPR" evidence="3">
    <location>
        <begin position="458"/>
        <end position="491"/>
    </location>
</feature>
<dbReference type="SUPFAM" id="SSF48452">
    <property type="entry name" value="TPR-like"/>
    <property type="match status" value="1"/>
</dbReference>
<evidence type="ECO:0000256" key="3">
    <source>
        <dbReference type="PROSITE-ProRule" id="PRU00339"/>
    </source>
</evidence>
<feature type="transmembrane region" description="Helical" evidence="4">
    <location>
        <begin position="264"/>
        <end position="281"/>
    </location>
</feature>
<feature type="transmembrane region" description="Helical" evidence="4">
    <location>
        <begin position="172"/>
        <end position="192"/>
    </location>
</feature>
<keyword evidence="4" id="KW-0812">Transmembrane</keyword>
<feature type="transmembrane region" description="Helical" evidence="4">
    <location>
        <begin position="416"/>
        <end position="435"/>
    </location>
</feature>
<feature type="repeat" description="TPR" evidence="3">
    <location>
        <begin position="526"/>
        <end position="559"/>
    </location>
</feature>
<dbReference type="InterPro" id="IPR011990">
    <property type="entry name" value="TPR-like_helical_dom_sf"/>
</dbReference>
<feature type="transmembrane region" description="Helical" evidence="4">
    <location>
        <begin position="331"/>
        <end position="355"/>
    </location>
</feature>
<feature type="transmembrane region" description="Helical" evidence="4">
    <location>
        <begin position="302"/>
        <end position="319"/>
    </location>
</feature>
<dbReference type="PROSITE" id="PS50005">
    <property type="entry name" value="TPR"/>
    <property type="match status" value="4"/>
</dbReference>
<dbReference type="Gene3D" id="1.25.40.10">
    <property type="entry name" value="Tetratricopeptide repeat domain"/>
    <property type="match status" value="1"/>
</dbReference>
<keyword evidence="1" id="KW-0677">Repeat</keyword>
<feature type="repeat" description="TPR" evidence="3">
    <location>
        <begin position="492"/>
        <end position="525"/>
    </location>
</feature>
<sequence>MSLSHFQKSYIKKNVRNSSLEEITIYLKIPKEEVIDYLKKRWGEEKLNKYLSINTKDHSPEGKKISLKLFLKDNWLQLVMLTILGFGVYLNSLNNDFLSDDLAEIVNNPRVSDLGYAVSSHPFGFIRLIFYWLAFQLGSLNPLVFRMINIGFHLGSILLIYSIITLLHRKRLAFFATAIFAVHPLLVEPITWISGGMYPQYSFFFLLSFLFYILTEKDKLFYLLSVIFYLLSFMSHPIMPASLILVYPLYELVFGNLKRRLPKVIPYILILAAYVFINLGGMPEREQTLTSTHYQERGIDNIFILVPVAISSYLNLIFWPKDLTLYHSELAFGQLGFALIAFETLIFLVLLGVFFKKNKKVFFWLSFFMITLLPTLTPFRLNWIVAERYVYLGSIGIFIVVALLIEKLLKQTRSSYLFYVLLIILLIPLSIRTLLRNIDWKNQDNLWIATGKTSPSSPNTHNNLGDMYGRWGDKQKAIDEFQTAIALKPNYGDAYHNLANTYHEIGQDDKAIENYTKAARYNPDLWQSHQNIAAIYFAQKKYDKALENLQKAIQINPKNINLRNNLGIVYLASGQKDKAKETFSLVLLADPKNQTANLGLLEANK</sequence>
<evidence type="ECO:0000256" key="4">
    <source>
        <dbReference type="SAM" id="Phobius"/>
    </source>
</evidence>
<dbReference type="InterPro" id="IPR052346">
    <property type="entry name" value="O-mannosyl-transferase_TMTC"/>
</dbReference>
<keyword evidence="4" id="KW-0472">Membrane</keyword>
<evidence type="ECO:0000256" key="1">
    <source>
        <dbReference type="ARBA" id="ARBA00022737"/>
    </source>
</evidence>
<reference evidence="5 6" key="1">
    <citation type="journal article" date="2016" name="Nat. Commun.">
        <title>Thousands of microbial genomes shed light on interconnected biogeochemical processes in an aquifer system.</title>
        <authorList>
            <person name="Anantharaman K."/>
            <person name="Brown C.T."/>
            <person name="Hug L.A."/>
            <person name="Sharon I."/>
            <person name="Castelle C.J."/>
            <person name="Probst A.J."/>
            <person name="Thomas B.C."/>
            <person name="Singh A."/>
            <person name="Wilkins M.J."/>
            <person name="Karaoz U."/>
            <person name="Brodie E.L."/>
            <person name="Williams K.H."/>
            <person name="Hubbard S.S."/>
            <person name="Banfield J.F."/>
        </authorList>
    </citation>
    <scope>NUCLEOTIDE SEQUENCE [LARGE SCALE GENOMIC DNA]</scope>
</reference>
<dbReference type="InterPro" id="IPR019734">
    <property type="entry name" value="TPR_rpt"/>
</dbReference>
<feature type="transmembrane region" description="Helical" evidence="4">
    <location>
        <begin position="75"/>
        <end position="93"/>
    </location>
</feature>
<accession>A0A1F5JDR2</accession>
<dbReference type="PANTHER" id="PTHR44227">
    <property type="match status" value="1"/>
</dbReference>
<evidence type="ECO:0000313" key="6">
    <source>
        <dbReference type="Proteomes" id="UP000177042"/>
    </source>
</evidence>
<dbReference type="Pfam" id="PF13431">
    <property type="entry name" value="TPR_17"/>
    <property type="match status" value="1"/>
</dbReference>
<evidence type="ECO:0000256" key="2">
    <source>
        <dbReference type="ARBA" id="ARBA00022803"/>
    </source>
</evidence>
<proteinExistence type="predicted"/>
<feature type="repeat" description="TPR" evidence="3">
    <location>
        <begin position="560"/>
        <end position="593"/>
    </location>
</feature>
<dbReference type="Proteomes" id="UP000177042">
    <property type="component" value="Unassembled WGS sequence"/>
</dbReference>
<comment type="caution">
    <text evidence="5">The sequence shown here is derived from an EMBL/GenBank/DDBJ whole genome shotgun (WGS) entry which is preliminary data.</text>
</comment>
<dbReference type="Pfam" id="PF14559">
    <property type="entry name" value="TPR_19"/>
    <property type="match status" value="1"/>
</dbReference>
<dbReference type="SMART" id="SM00028">
    <property type="entry name" value="TPR"/>
    <property type="match status" value="4"/>
</dbReference>
<dbReference type="AlphaFoldDB" id="A0A1F5JDR2"/>
<name>A0A1F5JDR2_9BACT</name>
<keyword evidence="4" id="KW-1133">Transmembrane helix</keyword>
<dbReference type="PROSITE" id="PS50293">
    <property type="entry name" value="TPR_REGION"/>
    <property type="match status" value="2"/>
</dbReference>
<organism evidence="5 6">
    <name type="scientific">Candidatus Daviesbacteria bacterium RIFCSPHIGHO2_02_FULL_39_12</name>
    <dbReference type="NCBI Taxonomy" id="1797770"/>
    <lineage>
        <taxon>Bacteria</taxon>
        <taxon>Candidatus Daviesiibacteriota</taxon>
    </lineage>
</organism>
<evidence type="ECO:0000313" key="5">
    <source>
        <dbReference type="EMBL" id="OGE26743.1"/>
    </source>
</evidence>
<feature type="transmembrane region" description="Helical" evidence="4">
    <location>
        <begin position="362"/>
        <end position="383"/>
    </location>
</feature>
<gene>
    <name evidence="5" type="ORF">A3C26_02640</name>
</gene>
<protein>
    <submittedName>
        <fullName evidence="5">Uncharacterized protein</fullName>
    </submittedName>
</protein>